<dbReference type="SMART" id="SM00354">
    <property type="entry name" value="HTH_LACI"/>
    <property type="match status" value="1"/>
</dbReference>
<dbReference type="Pfam" id="PF00356">
    <property type="entry name" value="LacI"/>
    <property type="match status" value="1"/>
</dbReference>
<dbReference type="SUPFAM" id="SSF47413">
    <property type="entry name" value="lambda repressor-like DNA-binding domains"/>
    <property type="match status" value="1"/>
</dbReference>
<accession>A0A1E5H982</accession>
<dbReference type="Gene3D" id="3.40.50.2300">
    <property type="match status" value="2"/>
</dbReference>
<dbReference type="PANTHER" id="PTHR30146:SF149">
    <property type="entry name" value="HTH-TYPE TRANSCRIPTIONAL REGULATOR EBGR"/>
    <property type="match status" value="1"/>
</dbReference>
<dbReference type="Gene3D" id="1.10.260.40">
    <property type="entry name" value="lambda repressor-like DNA-binding domains"/>
    <property type="match status" value="1"/>
</dbReference>
<dbReference type="EMBL" id="MIKC01000039">
    <property type="protein sequence ID" value="OEG21509.1"/>
    <property type="molecule type" value="Genomic_DNA"/>
</dbReference>
<dbReference type="OrthoDB" id="43195at2"/>
<dbReference type="PROSITE" id="PS00356">
    <property type="entry name" value="HTH_LACI_1"/>
    <property type="match status" value="1"/>
</dbReference>
<dbReference type="CDD" id="cd01544">
    <property type="entry name" value="PBP1_GalR"/>
    <property type="match status" value="1"/>
</dbReference>
<dbReference type="PANTHER" id="PTHR30146">
    <property type="entry name" value="LACI-RELATED TRANSCRIPTIONAL REPRESSOR"/>
    <property type="match status" value="1"/>
</dbReference>
<protein>
    <submittedName>
        <fullName evidence="5">LacI family transcriptional regulator</fullName>
    </submittedName>
</protein>
<sequence>MATIKDIAELADVSPATVSRVLNYDPDLSVGIETKQKIFKAAEELNYTKHKKNIKSAKAKILFVQWYDEAEELEDIYYLSIRLGIEKKAEELGLELIKRSLEEVEQAGADGILALGKFTKEQADFLFELNPNLLFVDFDALALGYNSLVIDFHQSMSSVFEYLTQHGHQKIGMIAGEEYTTGSQEPLEDRRLTIFREMLTQKKIVNDNYILKAPFTVIGGYEVMKQFLLEYPTDFPSAFFASSDALAIGALKAIHEAGLKVPEDISVIGFNDISVAKYVSPPLTTIKIHTEWMGELAVETLLSIIHGRAPVARKVTIATELIERASTR</sequence>
<evidence type="ECO:0000256" key="3">
    <source>
        <dbReference type="ARBA" id="ARBA00023163"/>
    </source>
</evidence>
<dbReference type="InterPro" id="IPR000843">
    <property type="entry name" value="HTH_LacI"/>
</dbReference>
<evidence type="ECO:0000313" key="5">
    <source>
        <dbReference type="EMBL" id="OEG21509.1"/>
    </source>
</evidence>
<dbReference type="InterPro" id="IPR010982">
    <property type="entry name" value="Lambda_DNA-bd_dom_sf"/>
</dbReference>
<proteinExistence type="predicted"/>
<feature type="domain" description="HTH lacI-type" evidence="4">
    <location>
        <begin position="2"/>
        <end position="56"/>
    </location>
</feature>
<gene>
    <name evidence="5" type="ORF">BCR24_06445</name>
</gene>
<evidence type="ECO:0000256" key="2">
    <source>
        <dbReference type="ARBA" id="ARBA00023125"/>
    </source>
</evidence>
<reference evidence="6" key="1">
    <citation type="submission" date="2016-09" db="EMBL/GenBank/DDBJ databases">
        <authorList>
            <person name="Gulvik C.A."/>
        </authorList>
    </citation>
    <scope>NUCLEOTIDE SEQUENCE [LARGE SCALE GENOMIC DNA]</scope>
    <source>
        <strain evidence="6">LMG 26676</strain>
    </source>
</reference>
<dbReference type="InterPro" id="IPR046335">
    <property type="entry name" value="LacI/GalR-like_sensor"/>
</dbReference>
<evidence type="ECO:0000256" key="1">
    <source>
        <dbReference type="ARBA" id="ARBA00023015"/>
    </source>
</evidence>
<dbReference type="PROSITE" id="PS50932">
    <property type="entry name" value="HTH_LACI_2"/>
    <property type="match status" value="1"/>
</dbReference>
<keyword evidence="3" id="KW-0804">Transcription</keyword>
<keyword evidence="6" id="KW-1185">Reference proteome</keyword>
<keyword evidence="1" id="KW-0805">Transcription regulation</keyword>
<dbReference type="GO" id="GO:0000976">
    <property type="term" value="F:transcription cis-regulatory region binding"/>
    <property type="evidence" value="ECO:0007669"/>
    <property type="project" value="TreeGrafter"/>
</dbReference>
<keyword evidence="2" id="KW-0238">DNA-binding</keyword>
<dbReference type="STRING" id="1131292.BCR24_06445"/>
<dbReference type="Proteomes" id="UP000094469">
    <property type="component" value="Unassembled WGS sequence"/>
</dbReference>
<dbReference type="GO" id="GO:0003700">
    <property type="term" value="F:DNA-binding transcription factor activity"/>
    <property type="evidence" value="ECO:0007669"/>
    <property type="project" value="TreeGrafter"/>
</dbReference>
<dbReference type="AlphaFoldDB" id="A0A1E5H982"/>
<dbReference type="RefSeq" id="WP_069640905.1">
    <property type="nucleotide sequence ID" value="NZ_JAFBEZ010000005.1"/>
</dbReference>
<dbReference type="CDD" id="cd01392">
    <property type="entry name" value="HTH_LacI"/>
    <property type="match status" value="1"/>
</dbReference>
<evidence type="ECO:0000313" key="6">
    <source>
        <dbReference type="Proteomes" id="UP000094469"/>
    </source>
</evidence>
<dbReference type="PRINTS" id="PR00036">
    <property type="entry name" value="HTHLACI"/>
</dbReference>
<dbReference type="Pfam" id="PF13377">
    <property type="entry name" value="Peripla_BP_3"/>
    <property type="match status" value="1"/>
</dbReference>
<organism evidence="5 6">
    <name type="scientific">Enterococcus ureilyticus</name>
    <dbReference type="NCBI Taxonomy" id="1131292"/>
    <lineage>
        <taxon>Bacteria</taxon>
        <taxon>Bacillati</taxon>
        <taxon>Bacillota</taxon>
        <taxon>Bacilli</taxon>
        <taxon>Lactobacillales</taxon>
        <taxon>Enterococcaceae</taxon>
        <taxon>Enterococcus</taxon>
    </lineage>
</organism>
<name>A0A1E5H982_9ENTE</name>
<comment type="caution">
    <text evidence="5">The sequence shown here is derived from an EMBL/GenBank/DDBJ whole genome shotgun (WGS) entry which is preliminary data.</text>
</comment>
<dbReference type="SUPFAM" id="SSF53822">
    <property type="entry name" value="Periplasmic binding protein-like I"/>
    <property type="match status" value="1"/>
</dbReference>
<dbReference type="InterPro" id="IPR028082">
    <property type="entry name" value="Peripla_BP_I"/>
</dbReference>
<evidence type="ECO:0000259" key="4">
    <source>
        <dbReference type="PROSITE" id="PS50932"/>
    </source>
</evidence>